<gene>
    <name evidence="1" type="ORF">C2845_PM05G07800</name>
</gene>
<organism evidence="1 2">
    <name type="scientific">Panicum miliaceum</name>
    <name type="common">Proso millet</name>
    <name type="synonym">Broomcorn millet</name>
    <dbReference type="NCBI Taxonomy" id="4540"/>
    <lineage>
        <taxon>Eukaryota</taxon>
        <taxon>Viridiplantae</taxon>
        <taxon>Streptophyta</taxon>
        <taxon>Embryophyta</taxon>
        <taxon>Tracheophyta</taxon>
        <taxon>Spermatophyta</taxon>
        <taxon>Magnoliopsida</taxon>
        <taxon>Liliopsida</taxon>
        <taxon>Poales</taxon>
        <taxon>Poaceae</taxon>
        <taxon>PACMAD clade</taxon>
        <taxon>Panicoideae</taxon>
        <taxon>Panicodae</taxon>
        <taxon>Paniceae</taxon>
        <taxon>Panicinae</taxon>
        <taxon>Panicum</taxon>
        <taxon>Panicum sect. Panicum</taxon>
    </lineage>
</organism>
<dbReference type="InterPro" id="IPR045010">
    <property type="entry name" value="MDR_fam"/>
</dbReference>
<comment type="caution">
    <text evidence="1">The sequence shown here is derived from an EMBL/GenBank/DDBJ whole genome shotgun (WGS) entry which is preliminary data.</text>
</comment>
<dbReference type="SUPFAM" id="SSF51735">
    <property type="entry name" value="NAD(P)-binding Rossmann-fold domains"/>
    <property type="match status" value="1"/>
</dbReference>
<dbReference type="Proteomes" id="UP000275267">
    <property type="component" value="Unassembled WGS sequence"/>
</dbReference>
<proteinExistence type="predicted"/>
<dbReference type="InterPro" id="IPR036291">
    <property type="entry name" value="NAD(P)-bd_dom_sf"/>
</dbReference>
<dbReference type="PANTHER" id="PTHR43205:SF75">
    <property type="entry name" value="OS12G0226400 PROTEIN"/>
    <property type="match status" value="1"/>
</dbReference>
<dbReference type="EMBL" id="PQIB02000003">
    <property type="protein sequence ID" value="RLN30750.1"/>
    <property type="molecule type" value="Genomic_DNA"/>
</dbReference>
<keyword evidence="2" id="KW-1185">Reference proteome</keyword>
<reference evidence="2" key="1">
    <citation type="journal article" date="2019" name="Nat. Commun.">
        <title>The genome of broomcorn millet.</title>
        <authorList>
            <person name="Zou C."/>
            <person name="Miki D."/>
            <person name="Li D."/>
            <person name="Tang Q."/>
            <person name="Xiao L."/>
            <person name="Rajput S."/>
            <person name="Deng P."/>
            <person name="Jia W."/>
            <person name="Huang R."/>
            <person name="Zhang M."/>
            <person name="Sun Y."/>
            <person name="Hu J."/>
            <person name="Fu X."/>
            <person name="Schnable P.S."/>
            <person name="Li F."/>
            <person name="Zhang H."/>
            <person name="Feng B."/>
            <person name="Zhu X."/>
            <person name="Liu R."/>
            <person name="Schnable J.C."/>
            <person name="Zhu J.-K."/>
            <person name="Zhang H."/>
        </authorList>
    </citation>
    <scope>NUCLEOTIDE SEQUENCE [LARGE SCALE GENOMIC DNA]</scope>
</reference>
<dbReference type="GO" id="GO:0032440">
    <property type="term" value="F:2-alkenal reductase [NAD(P)H] activity"/>
    <property type="evidence" value="ECO:0007669"/>
    <property type="project" value="TreeGrafter"/>
</dbReference>
<protein>
    <recommendedName>
        <fullName evidence="3">2-alkenal reductase (NADP(+)-dependent)-like</fullName>
    </recommendedName>
</protein>
<dbReference type="Gene3D" id="3.40.50.720">
    <property type="entry name" value="NAD(P)-binding Rossmann-like Domain"/>
    <property type="match status" value="1"/>
</dbReference>
<sequence length="68" mass="7069">MPGLTAYLGLYDVAKAKKGDRVFISAAAAGAVGQIVEQLAKLTGCYAVGSAGSDEKVFCRKPANNLHR</sequence>
<evidence type="ECO:0000313" key="2">
    <source>
        <dbReference type="Proteomes" id="UP000275267"/>
    </source>
</evidence>
<dbReference type="AlphaFoldDB" id="A0A3L6T1Z5"/>
<evidence type="ECO:0008006" key="3">
    <source>
        <dbReference type="Google" id="ProtNLM"/>
    </source>
</evidence>
<dbReference type="PANTHER" id="PTHR43205">
    <property type="entry name" value="PROSTAGLANDIN REDUCTASE"/>
    <property type="match status" value="1"/>
</dbReference>
<name>A0A3L6T1Z5_PANMI</name>
<dbReference type="STRING" id="4540.A0A3L6T1Z5"/>
<accession>A0A3L6T1Z5</accession>
<evidence type="ECO:0000313" key="1">
    <source>
        <dbReference type="EMBL" id="RLN30750.1"/>
    </source>
</evidence>
<dbReference type="OrthoDB" id="809632at2759"/>